<sequence>MFVDKFISVFLNNTMSCSELSIREKL</sequence>
<gene>
    <name evidence="1" type="ORF">rCG_42110</name>
</gene>
<dbReference type="AlphaFoldDB" id="A6JUS9"/>
<protein>
    <submittedName>
        <fullName evidence="1">RCG42110</fullName>
    </submittedName>
</protein>
<proteinExistence type="predicted"/>
<organism evidence="1 2">
    <name type="scientific">Rattus norvegicus</name>
    <name type="common">Rat</name>
    <dbReference type="NCBI Taxonomy" id="10116"/>
    <lineage>
        <taxon>Eukaryota</taxon>
        <taxon>Metazoa</taxon>
        <taxon>Chordata</taxon>
        <taxon>Craniata</taxon>
        <taxon>Vertebrata</taxon>
        <taxon>Euteleostomi</taxon>
        <taxon>Mammalia</taxon>
        <taxon>Eutheria</taxon>
        <taxon>Euarchontoglires</taxon>
        <taxon>Glires</taxon>
        <taxon>Rodentia</taxon>
        <taxon>Myomorpha</taxon>
        <taxon>Muroidea</taxon>
        <taxon>Muridae</taxon>
        <taxon>Murinae</taxon>
        <taxon>Rattus</taxon>
    </lineage>
</organism>
<name>A6JUS9_RAT</name>
<evidence type="ECO:0000313" key="1">
    <source>
        <dbReference type="EMBL" id="EDL87700.1"/>
    </source>
</evidence>
<accession>A6JUS9</accession>
<reference evidence="1 2" key="1">
    <citation type="submission" date="2005-09" db="EMBL/GenBank/DDBJ databases">
        <authorList>
            <person name="Mural R.J."/>
            <person name="Li P.W."/>
            <person name="Adams M.D."/>
            <person name="Amanatides P.G."/>
            <person name="Baden-Tillson H."/>
            <person name="Barnstead M."/>
            <person name="Chin S.H."/>
            <person name="Dew I."/>
            <person name="Evans C.A."/>
            <person name="Ferriera S."/>
            <person name="Flanigan M."/>
            <person name="Fosler C."/>
            <person name="Glodek A."/>
            <person name="Gu Z."/>
            <person name="Holt R.A."/>
            <person name="Jennings D."/>
            <person name="Kraft C.L."/>
            <person name="Lu F."/>
            <person name="Nguyen T."/>
            <person name="Nusskern D.R."/>
            <person name="Pfannkoch C.M."/>
            <person name="Sitter C."/>
            <person name="Sutton G.G."/>
            <person name="Venter J.C."/>
            <person name="Wang Z."/>
            <person name="Woodage T."/>
            <person name="Zheng X.H."/>
            <person name="Zhong F."/>
        </authorList>
    </citation>
    <scope>NUCLEOTIDE SEQUENCE [LARGE SCALE GENOMIC DNA]</scope>
    <source>
        <strain>BN</strain>
        <strain evidence="2">Sprague-Dawley</strain>
    </source>
</reference>
<dbReference type="EMBL" id="CH474002">
    <property type="protein sequence ID" value="EDL87700.1"/>
    <property type="molecule type" value="Genomic_DNA"/>
</dbReference>
<evidence type="ECO:0000313" key="2">
    <source>
        <dbReference type="Proteomes" id="UP000234681"/>
    </source>
</evidence>
<dbReference type="Proteomes" id="UP000234681">
    <property type="component" value="Chromosome 1"/>
</dbReference>